<dbReference type="PANTHER" id="PTHR11831:SF4">
    <property type="entry name" value="SMALL RIBOSOMAL SUBUNIT PROTEIN US4M"/>
    <property type="match status" value="1"/>
</dbReference>
<comment type="caution">
    <text evidence="10">The sequence shown here is derived from an EMBL/GenBank/DDBJ whole genome shotgun (WGS) entry which is preliminary data.</text>
</comment>
<dbReference type="GO" id="GO:0006412">
    <property type="term" value="P:translation"/>
    <property type="evidence" value="ECO:0007669"/>
    <property type="project" value="UniProtKB-UniRule"/>
</dbReference>
<dbReference type="FunFam" id="3.10.290.10:FF:000001">
    <property type="entry name" value="30S ribosomal protein S4"/>
    <property type="match status" value="1"/>
</dbReference>
<protein>
    <recommendedName>
        <fullName evidence="6 7">Small ribosomal subunit protein uS4</fullName>
    </recommendedName>
</protein>
<dbReference type="GO" id="GO:0015935">
    <property type="term" value="C:small ribosomal subunit"/>
    <property type="evidence" value="ECO:0007669"/>
    <property type="project" value="InterPro"/>
</dbReference>
<evidence type="ECO:0000259" key="8">
    <source>
        <dbReference type="SMART" id="SM00363"/>
    </source>
</evidence>
<dbReference type="NCBIfam" id="NF003717">
    <property type="entry name" value="PRK05327.1"/>
    <property type="match status" value="1"/>
</dbReference>
<dbReference type="Gene3D" id="1.10.1050.10">
    <property type="entry name" value="Ribosomal Protein S4 Delta 41, Chain A, domain 1"/>
    <property type="match status" value="1"/>
</dbReference>
<evidence type="ECO:0000256" key="1">
    <source>
        <dbReference type="ARBA" id="ARBA00007465"/>
    </source>
</evidence>
<dbReference type="SMART" id="SM01390">
    <property type="entry name" value="Ribosomal_S4"/>
    <property type="match status" value="1"/>
</dbReference>
<sequence>MANLIDPKCKQCRRTGEKLFLKGDRCFSTKCAVAKRPYAPGRTGKNARRGGLSEFGRQLMQKQKIKKIYGVLERQLKKYFIEAQAQKGDARENLLRKFEIRLDNVVFRLGWAKSRPAARQLVNHGHVLINGKRVSIPSYQVKMGEVISLTDKTNKSKLTENLLVSLKKYTAPTWLAPETEKLQAKVLEVPAGDELGDIAPIGLIVEFYSR</sequence>
<feature type="domain" description="RNA-binding S4" evidence="8">
    <location>
        <begin position="100"/>
        <end position="164"/>
    </location>
</feature>
<keyword evidence="3 7" id="KW-0694">RNA-binding</keyword>
<evidence type="ECO:0000256" key="4">
    <source>
        <dbReference type="ARBA" id="ARBA00022980"/>
    </source>
</evidence>
<dbReference type="CDD" id="cd00165">
    <property type="entry name" value="S4"/>
    <property type="match status" value="1"/>
</dbReference>
<dbReference type="Pfam" id="PF01479">
    <property type="entry name" value="S4"/>
    <property type="match status" value="1"/>
</dbReference>
<dbReference type="AlphaFoldDB" id="A0A1G2FPJ5"/>
<dbReference type="InterPro" id="IPR036986">
    <property type="entry name" value="S4_RNA-bd_sf"/>
</dbReference>
<dbReference type="EMBL" id="MHNF01000044">
    <property type="protein sequence ID" value="OGZ39953.1"/>
    <property type="molecule type" value="Genomic_DNA"/>
</dbReference>
<dbReference type="HAMAP" id="MF_01306_B">
    <property type="entry name" value="Ribosomal_uS4_B"/>
    <property type="match status" value="1"/>
</dbReference>
<comment type="similarity">
    <text evidence="1 7">Belongs to the universal ribosomal protein uS4 family.</text>
</comment>
<comment type="subunit">
    <text evidence="7">Part of the 30S ribosomal subunit. Contacts protein S5. The interaction surface between S4 and S5 is involved in control of translational fidelity.</text>
</comment>
<organism evidence="10 11">
    <name type="scientific">Candidatus Portnoybacteria bacterium RIFCSPLOWO2_02_FULL_39_11</name>
    <dbReference type="NCBI Taxonomy" id="1802001"/>
    <lineage>
        <taxon>Bacteria</taxon>
        <taxon>Candidatus Portnoyibacteriota</taxon>
    </lineage>
</organism>
<evidence type="ECO:0000256" key="7">
    <source>
        <dbReference type="HAMAP-Rule" id="MF_01306"/>
    </source>
</evidence>
<evidence type="ECO:0000256" key="2">
    <source>
        <dbReference type="ARBA" id="ARBA00022730"/>
    </source>
</evidence>
<feature type="domain" description="Small ribosomal subunit protein uS4 N-terminal" evidence="9">
    <location>
        <begin position="3"/>
        <end position="99"/>
    </location>
</feature>
<proteinExistence type="inferred from homology"/>
<dbReference type="PROSITE" id="PS50889">
    <property type="entry name" value="S4"/>
    <property type="match status" value="1"/>
</dbReference>
<accession>A0A1G2FPJ5</accession>
<evidence type="ECO:0000256" key="5">
    <source>
        <dbReference type="ARBA" id="ARBA00023274"/>
    </source>
</evidence>
<dbReference type="InterPro" id="IPR005709">
    <property type="entry name" value="Ribosomal_uS4_bac-type"/>
</dbReference>
<name>A0A1G2FPJ5_9BACT</name>
<keyword evidence="5 7" id="KW-0687">Ribonucleoprotein</keyword>
<dbReference type="Proteomes" id="UP000177126">
    <property type="component" value="Unassembled WGS sequence"/>
</dbReference>
<evidence type="ECO:0000256" key="6">
    <source>
        <dbReference type="ARBA" id="ARBA00035254"/>
    </source>
</evidence>
<dbReference type="Pfam" id="PF00163">
    <property type="entry name" value="Ribosomal_S4"/>
    <property type="match status" value="1"/>
</dbReference>
<gene>
    <name evidence="7" type="primary">rpsD</name>
    <name evidence="10" type="ORF">A3B04_02045</name>
</gene>
<dbReference type="GO" id="GO:0019843">
    <property type="term" value="F:rRNA binding"/>
    <property type="evidence" value="ECO:0007669"/>
    <property type="project" value="UniProtKB-UniRule"/>
</dbReference>
<reference evidence="10 11" key="1">
    <citation type="journal article" date="2016" name="Nat. Commun.">
        <title>Thousands of microbial genomes shed light on interconnected biogeochemical processes in an aquifer system.</title>
        <authorList>
            <person name="Anantharaman K."/>
            <person name="Brown C.T."/>
            <person name="Hug L.A."/>
            <person name="Sharon I."/>
            <person name="Castelle C.J."/>
            <person name="Probst A.J."/>
            <person name="Thomas B.C."/>
            <person name="Singh A."/>
            <person name="Wilkins M.J."/>
            <person name="Karaoz U."/>
            <person name="Brodie E.L."/>
            <person name="Williams K.H."/>
            <person name="Hubbard S.S."/>
            <person name="Banfield J.F."/>
        </authorList>
    </citation>
    <scope>NUCLEOTIDE SEQUENCE [LARGE SCALE GENOMIC DNA]</scope>
</reference>
<dbReference type="GO" id="GO:0042274">
    <property type="term" value="P:ribosomal small subunit biogenesis"/>
    <property type="evidence" value="ECO:0007669"/>
    <property type="project" value="TreeGrafter"/>
</dbReference>
<keyword evidence="4 7" id="KW-0689">Ribosomal protein</keyword>
<comment type="function">
    <text evidence="7">With S5 and S12 plays an important role in translational accuracy.</text>
</comment>
<comment type="function">
    <text evidence="7">One of the primary rRNA binding proteins, it binds directly to 16S rRNA where it nucleates assembly of the body of the 30S subunit.</text>
</comment>
<dbReference type="SMART" id="SM00363">
    <property type="entry name" value="S4"/>
    <property type="match status" value="1"/>
</dbReference>
<dbReference type="NCBIfam" id="TIGR01017">
    <property type="entry name" value="rpsD_bact"/>
    <property type="match status" value="1"/>
</dbReference>
<dbReference type="Gene3D" id="3.10.290.10">
    <property type="entry name" value="RNA-binding S4 domain"/>
    <property type="match status" value="1"/>
</dbReference>
<evidence type="ECO:0000259" key="9">
    <source>
        <dbReference type="SMART" id="SM01390"/>
    </source>
</evidence>
<dbReference type="GO" id="GO:0003735">
    <property type="term" value="F:structural constituent of ribosome"/>
    <property type="evidence" value="ECO:0007669"/>
    <property type="project" value="InterPro"/>
</dbReference>
<evidence type="ECO:0000313" key="11">
    <source>
        <dbReference type="Proteomes" id="UP000177126"/>
    </source>
</evidence>
<dbReference type="InterPro" id="IPR022801">
    <property type="entry name" value="Ribosomal_uS4"/>
</dbReference>
<dbReference type="SUPFAM" id="SSF55174">
    <property type="entry name" value="Alpha-L RNA-binding motif"/>
    <property type="match status" value="1"/>
</dbReference>
<dbReference type="InterPro" id="IPR002942">
    <property type="entry name" value="S4_RNA-bd"/>
</dbReference>
<dbReference type="PANTHER" id="PTHR11831">
    <property type="entry name" value="30S 40S RIBOSOMAL PROTEIN"/>
    <property type="match status" value="1"/>
</dbReference>
<dbReference type="InterPro" id="IPR001912">
    <property type="entry name" value="Ribosomal_uS4_N"/>
</dbReference>
<evidence type="ECO:0000313" key="10">
    <source>
        <dbReference type="EMBL" id="OGZ39953.1"/>
    </source>
</evidence>
<keyword evidence="2 7" id="KW-0699">rRNA-binding</keyword>
<evidence type="ECO:0000256" key="3">
    <source>
        <dbReference type="ARBA" id="ARBA00022884"/>
    </source>
</evidence>